<organism evidence="2 3">
    <name type="scientific">Seiridium unicorne</name>
    <dbReference type="NCBI Taxonomy" id="138068"/>
    <lineage>
        <taxon>Eukaryota</taxon>
        <taxon>Fungi</taxon>
        <taxon>Dikarya</taxon>
        <taxon>Ascomycota</taxon>
        <taxon>Pezizomycotina</taxon>
        <taxon>Sordariomycetes</taxon>
        <taxon>Xylariomycetidae</taxon>
        <taxon>Amphisphaeriales</taxon>
        <taxon>Sporocadaceae</taxon>
        <taxon>Seiridium</taxon>
    </lineage>
</organism>
<feature type="compositionally biased region" description="Polar residues" evidence="1">
    <location>
        <begin position="1"/>
        <end position="10"/>
    </location>
</feature>
<dbReference type="Proteomes" id="UP001408356">
    <property type="component" value="Unassembled WGS sequence"/>
</dbReference>
<protein>
    <submittedName>
        <fullName evidence="2">Uncharacterized protein</fullName>
    </submittedName>
</protein>
<reference evidence="2 3" key="1">
    <citation type="journal article" date="2024" name="J. Plant Pathol.">
        <title>Sequence and assembly of the genome of Seiridium unicorne, isolate CBS 538.82, causal agent of cypress canker disease.</title>
        <authorList>
            <person name="Scali E."/>
            <person name="Rocca G.D."/>
            <person name="Danti R."/>
            <person name="Garbelotto M."/>
            <person name="Barberini S."/>
            <person name="Baroncelli R."/>
            <person name="Emiliani G."/>
        </authorList>
    </citation>
    <scope>NUCLEOTIDE SEQUENCE [LARGE SCALE GENOMIC DNA]</scope>
    <source>
        <strain evidence="2 3">BM-138-508</strain>
    </source>
</reference>
<proteinExistence type="predicted"/>
<evidence type="ECO:0000313" key="3">
    <source>
        <dbReference type="Proteomes" id="UP001408356"/>
    </source>
</evidence>
<name>A0ABR2UYU7_9PEZI</name>
<accession>A0ABR2UYU7</accession>
<evidence type="ECO:0000256" key="1">
    <source>
        <dbReference type="SAM" id="MobiDB-lite"/>
    </source>
</evidence>
<dbReference type="EMBL" id="JARVKF010000283">
    <property type="protein sequence ID" value="KAK9419853.1"/>
    <property type="molecule type" value="Genomic_DNA"/>
</dbReference>
<feature type="region of interest" description="Disordered" evidence="1">
    <location>
        <begin position="1"/>
        <end position="22"/>
    </location>
</feature>
<keyword evidence="3" id="KW-1185">Reference proteome</keyword>
<evidence type="ECO:0000313" key="2">
    <source>
        <dbReference type="EMBL" id="KAK9419853.1"/>
    </source>
</evidence>
<sequence length="22" mass="2505">MSFSPMSMSARTRERMVVSASR</sequence>
<comment type="caution">
    <text evidence="2">The sequence shown here is derived from an EMBL/GenBank/DDBJ whole genome shotgun (WGS) entry which is preliminary data.</text>
</comment>
<gene>
    <name evidence="2" type="ORF">SUNI508_14094</name>
</gene>